<keyword evidence="6" id="KW-0804">Transcription</keyword>
<dbReference type="InParanoid" id="A0A1X7SZE2"/>
<dbReference type="AlphaFoldDB" id="A0A1X7SZE2"/>
<keyword evidence="4" id="KW-0862">Zinc</keyword>
<evidence type="ECO:0000313" key="9">
    <source>
        <dbReference type="EnsemblMetazoa" id="Aqu2.1.07551_001"/>
    </source>
</evidence>
<sequence length="268" mass="30202">MARPSPLCHFVLPTNTSGNYKAECKHCGTFISGSGKTKSNFTTHLKRQHLKIYEESQKTAKNDDQVTLLPFIGGKMYSTTDPCETQANDVLISLVAEGRLSFSIVETSAFKRFTQVLDSQFVVPSRNHLSYTLLESTDLAITAKVKDQLHLAKGVALTLDLWSNRQMRGYLGITCHFSNDNWAMQYIMLCCKRFWGRHTAENIAHCHDEVTSAFNISDKVTTVATDNAFNVVKAFLLPGFHDTDDEEEILRDDDELHEDDGILFLNEV</sequence>
<dbReference type="OMA" id="CETQAND"/>
<dbReference type="InterPro" id="IPR012337">
    <property type="entry name" value="RNaseH-like_sf"/>
</dbReference>
<keyword evidence="7" id="KW-0539">Nucleus</keyword>
<organism evidence="9">
    <name type="scientific">Amphimedon queenslandica</name>
    <name type="common">Sponge</name>
    <dbReference type="NCBI Taxonomy" id="400682"/>
    <lineage>
        <taxon>Eukaryota</taxon>
        <taxon>Metazoa</taxon>
        <taxon>Porifera</taxon>
        <taxon>Demospongiae</taxon>
        <taxon>Heteroscleromorpha</taxon>
        <taxon>Haplosclerida</taxon>
        <taxon>Niphatidae</taxon>
        <taxon>Amphimedon</taxon>
    </lineage>
</organism>
<evidence type="ECO:0000256" key="3">
    <source>
        <dbReference type="ARBA" id="ARBA00022771"/>
    </source>
</evidence>
<comment type="subcellular location">
    <subcellularLocation>
        <location evidence="1">Nucleus</location>
    </subcellularLocation>
</comment>
<dbReference type="PANTHER" id="PTHR46481">
    <property type="entry name" value="ZINC FINGER BED DOMAIN-CONTAINING PROTEIN 4"/>
    <property type="match status" value="1"/>
</dbReference>
<keyword evidence="5" id="KW-0805">Transcription regulation</keyword>
<evidence type="ECO:0000256" key="1">
    <source>
        <dbReference type="ARBA" id="ARBA00004123"/>
    </source>
</evidence>
<protein>
    <recommendedName>
        <fullName evidence="8">BED-type domain-containing protein</fullName>
    </recommendedName>
</protein>
<dbReference type="PANTHER" id="PTHR46481:SF10">
    <property type="entry name" value="ZINC FINGER BED DOMAIN-CONTAINING PROTEIN 39"/>
    <property type="match status" value="1"/>
</dbReference>
<dbReference type="InterPro" id="IPR003656">
    <property type="entry name" value="Znf_BED"/>
</dbReference>
<reference evidence="9" key="1">
    <citation type="submission" date="2017-05" db="UniProtKB">
        <authorList>
            <consortium name="EnsemblMetazoa"/>
        </authorList>
    </citation>
    <scope>IDENTIFICATION</scope>
</reference>
<dbReference type="EnsemblMetazoa" id="Aqu2.1.07551_001">
    <property type="protein sequence ID" value="Aqu2.1.07551_001"/>
    <property type="gene ID" value="Aqu2.1.07551"/>
</dbReference>
<keyword evidence="3" id="KW-0863">Zinc-finger</keyword>
<dbReference type="GO" id="GO:0008270">
    <property type="term" value="F:zinc ion binding"/>
    <property type="evidence" value="ECO:0007669"/>
    <property type="project" value="UniProtKB-KW"/>
</dbReference>
<proteinExistence type="predicted"/>
<dbReference type="Pfam" id="PF02892">
    <property type="entry name" value="zf-BED"/>
    <property type="match status" value="1"/>
</dbReference>
<dbReference type="GO" id="GO:0003677">
    <property type="term" value="F:DNA binding"/>
    <property type="evidence" value="ECO:0007669"/>
    <property type="project" value="InterPro"/>
</dbReference>
<evidence type="ECO:0000256" key="6">
    <source>
        <dbReference type="ARBA" id="ARBA00023163"/>
    </source>
</evidence>
<dbReference type="eggNOG" id="KOG1121">
    <property type="taxonomic scope" value="Eukaryota"/>
</dbReference>
<keyword evidence="2" id="KW-0479">Metal-binding</keyword>
<evidence type="ECO:0000256" key="5">
    <source>
        <dbReference type="ARBA" id="ARBA00023015"/>
    </source>
</evidence>
<dbReference type="OrthoDB" id="10046233at2759"/>
<accession>A0A1X7SZE2</accession>
<name>A0A1X7SZE2_AMPQE</name>
<evidence type="ECO:0000256" key="4">
    <source>
        <dbReference type="ARBA" id="ARBA00022833"/>
    </source>
</evidence>
<dbReference type="GO" id="GO:0005634">
    <property type="term" value="C:nucleus"/>
    <property type="evidence" value="ECO:0007669"/>
    <property type="project" value="UniProtKB-SubCell"/>
</dbReference>
<evidence type="ECO:0000256" key="2">
    <source>
        <dbReference type="ARBA" id="ARBA00022723"/>
    </source>
</evidence>
<feature type="domain" description="BED-type" evidence="8">
    <location>
        <begin position="17"/>
        <end position="49"/>
    </location>
</feature>
<evidence type="ECO:0000259" key="8">
    <source>
        <dbReference type="Pfam" id="PF02892"/>
    </source>
</evidence>
<dbReference type="SUPFAM" id="SSF140996">
    <property type="entry name" value="Hermes dimerisation domain"/>
    <property type="match status" value="1"/>
</dbReference>
<evidence type="ECO:0000256" key="7">
    <source>
        <dbReference type="ARBA" id="ARBA00023242"/>
    </source>
</evidence>
<dbReference type="SUPFAM" id="SSF53098">
    <property type="entry name" value="Ribonuclease H-like"/>
    <property type="match status" value="1"/>
</dbReference>
<dbReference type="InterPro" id="IPR052035">
    <property type="entry name" value="ZnF_BED_domain_contain"/>
</dbReference>